<feature type="compositionally biased region" description="Low complexity" evidence="1">
    <location>
        <begin position="26"/>
        <end position="37"/>
    </location>
</feature>
<feature type="region of interest" description="Disordered" evidence="1">
    <location>
        <begin position="1"/>
        <end position="51"/>
    </location>
</feature>
<evidence type="ECO:0000313" key="3">
    <source>
        <dbReference type="EMBL" id="PVH62246.1"/>
    </source>
</evidence>
<dbReference type="CDD" id="cd05162">
    <property type="entry name" value="PWWP"/>
    <property type="match status" value="1"/>
</dbReference>
<dbReference type="InterPro" id="IPR053063">
    <property type="entry name" value="PWWP_domain_containing_PDP"/>
</dbReference>
<feature type="compositionally biased region" description="Basic and acidic residues" evidence="1">
    <location>
        <begin position="378"/>
        <end position="400"/>
    </location>
</feature>
<feature type="region of interest" description="Disordered" evidence="1">
    <location>
        <begin position="436"/>
        <end position="470"/>
    </location>
</feature>
<dbReference type="PANTHER" id="PTHR42851">
    <property type="entry name" value="ALDOLASE-RELATED"/>
    <property type="match status" value="1"/>
</dbReference>
<dbReference type="Proteomes" id="UP000243499">
    <property type="component" value="Chromosome 3"/>
</dbReference>
<accession>A0A2T8KJ95</accession>
<protein>
    <recommendedName>
        <fullName evidence="2">PWWP domain-containing protein</fullName>
    </recommendedName>
</protein>
<feature type="domain" description="PWWP" evidence="2">
    <location>
        <begin position="165"/>
        <end position="226"/>
    </location>
</feature>
<dbReference type="SUPFAM" id="SSF63748">
    <property type="entry name" value="Tudor/PWWP/MBT"/>
    <property type="match status" value="1"/>
</dbReference>
<sequence length="589" mass="63948">MLTRSPYKAAMSSDPGGGGGGTKLEGQAARTGGAAKADATEKLTGNSDPKVDADAVTVEAAEEVTGVKDAGTDGDGGLAMVSGFLYKIEAAGMVDAEIDGAGYGENVQGKLGVESGGLQSEEGAAAKIVERSAYHTSQHAEAELNKSDQSARYCLPHLDSGDIRVSDLVRGKLEGYNWWPGQIFDPSDASELALKHQISGNHLVVFFGDDTFAWCDESQLMPFMTNYAQMEKQSNSDMFVNAVNHALEELARQILLGMSCLSSPEELSVSESGMSYLVENHGLRDGVTSSTTNRAEVLKHFCPKNLVQYVKLLALCPGQGGDLLELVIACSQLTSFYRSKGFPELATFQTTSGRAENAMDALSAKNVEEDVSSIVDSNYDKSREGIRSPRKQKPEDGIEGQNRIDVHSPVVEMTDHTLDSCWSELSLHNDPIYSLKRANTRTKHTHKRRSSPERSVPSSQQVQPATLAPKKIQVMERPIIHVNAKMAHEVKPTALVLRFGRSAALPLEMDLIKMFRGYGPLKQTETEVHKDTNTVMVVSKKRVDAERAFSVAGNYCTFGPWLQSYCLVNMPFSLGPLEASNPVTYLEAN</sequence>
<feature type="compositionally biased region" description="Low complexity" evidence="1">
    <location>
        <begin position="453"/>
        <end position="464"/>
    </location>
</feature>
<dbReference type="SMART" id="SM00293">
    <property type="entry name" value="PWWP"/>
    <property type="match status" value="1"/>
</dbReference>
<dbReference type="PANTHER" id="PTHR42851:SF4">
    <property type="entry name" value="PWWP DOMAIN-CONTAINING PROTEIN"/>
    <property type="match status" value="1"/>
</dbReference>
<dbReference type="AlphaFoldDB" id="A0A2T8KJ95"/>
<evidence type="ECO:0000256" key="1">
    <source>
        <dbReference type="SAM" id="MobiDB-lite"/>
    </source>
</evidence>
<feature type="region of interest" description="Disordered" evidence="1">
    <location>
        <begin position="375"/>
        <end position="400"/>
    </location>
</feature>
<dbReference type="InterPro" id="IPR000313">
    <property type="entry name" value="PWWP_dom"/>
</dbReference>
<dbReference type="PROSITE" id="PS50812">
    <property type="entry name" value="PWWP"/>
    <property type="match status" value="1"/>
</dbReference>
<dbReference type="Gene3D" id="2.30.30.140">
    <property type="match status" value="1"/>
</dbReference>
<dbReference type="Pfam" id="PF00855">
    <property type="entry name" value="PWWP"/>
    <property type="match status" value="1"/>
</dbReference>
<name>A0A2T8KJ95_9POAL</name>
<reference evidence="3" key="1">
    <citation type="submission" date="2018-04" db="EMBL/GenBank/DDBJ databases">
        <title>WGS assembly of Panicum hallii.</title>
        <authorList>
            <person name="Lovell J."/>
            <person name="Jenkins J."/>
            <person name="Lowry D."/>
            <person name="Mamidi S."/>
            <person name="Sreedasyam A."/>
            <person name="Weng X."/>
            <person name="Barry K."/>
            <person name="Bonette J."/>
            <person name="Campitelli B."/>
            <person name="Daum C."/>
            <person name="Gordon S."/>
            <person name="Gould B."/>
            <person name="Lipzen A."/>
            <person name="Macqueen A."/>
            <person name="Palacio-Mejia J."/>
            <person name="Plott C."/>
            <person name="Shakirov E."/>
            <person name="Shu S."/>
            <person name="Yoshinaga Y."/>
            <person name="Zane M."/>
            <person name="Rokhsar D."/>
            <person name="Grimwood J."/>
            <person name="Schmutz J."/>
            <person name="Juenger T."/>
        </authorList>
    </citation>
    <scope>NUCLEOTIDE SEQUENCE [LARGE SCALE GENOMIC DNA]</scope>
    <source>
        <strain evidence="3">FIL2</strain>
    </source>
</reference>
<proteinExistence type="predicted"/>
<dbReference type="Gramene" id="PVH62246">
    <property type="protein sequence ID" value="PVH62246"/>
    <property type="gene ID" value="PAHAL_3G248000"/>
</dbReference>
<organism evidence="3">
    <name type="scientific">Panicum hallii</name>
    <dbReference type="NCBI Taxonomy" id="206008"/>
    <lineage>
        <taxon>Eukaryota</taxon>
        <taxon>Viridiplantae</taxon>
        <taxon>Streptophyta</taxon>
        <taxon>Embryophyta</taxon>
        <taxon>Tracheophyta</taxon>
        <taxon>Spermatophyta</taxon>
        <taxon>Magnoliopsida</taxon>
        <taxon>Liliopsida</taxon>
        <taxon>Poales</taxon>
        <taxon>Poaceae</taxon>
        <taxon>PACMAD clade</taxon>
        <taxon>Panicoideae</taxon>
        <taxon>Panicodae</taxon>
        <taxon>Paniceae</taxon>
        <taxon>Panicinae</taxon>
        <taxon>Panicum</taxon>
        <taxon>Panicum sect. Panicum</taxon>
    </lineage>
</organism>
<dbReference type="EMBL" id="CM008048">
    <property type="protein sequence ID" value="PVH62246.1"/>
    <property type="molecule type" value="Genomic_DNA"/>
</dbReference>
<evidence type="ECO:0000259" key="2">
    <source>
        <dbReference type="PROSITE" id="PS50812"/>
    </source>
</evidence>
<feature type="compositionally biased region" description="Basic residues" evidence="1">
    <location>
        <begin position="438"/>
        <end position="449"/>
    </location>
</feature>
<gene>
    <name evidence="3" type="ORF">PAHAL_3G248000</name>
</gene>